<gene>
    <name evidence="2" type="ORF">GXW74_07450</name>
</gene>
<reference evidence="2" key="2">
    <citation type="journal article" date="2021" name="Syst. Appl. Microbiol.">
        <title>Roseomonas hellenica sp. nov., isolated from roots of wild-growing Alkanna tinctoria.</title>
        <authorList>
            <person name="Rat A."/>
            <person name="Naranjo H.D."/>
            <person name="Lebbe L."/>
            <person name="Cnockaert M."/>
            <person name="Krigas N."/>
            <person name="Grigoriadou K."/>
            <person name="Maloupa E."/>
            <person name="Willems A."/>
        </authorList>
    </citation>
    <scope>NUCLEOTIDE SEQUENCE</scope>
    <source>
        <strain evidence="2">LMG 31228</strain>
    </source>
</reference>
<keyword evidence="3" id="KW-1185">Reference proteome</keyword>
<dbReference type="InterPro" id="IPR009739">
    <property type="entry name" value="LprI-like_N"/>
</dbReference>
<reference evidence="2" key="1">
    <citation type="submission" date="2020-01" db="EMBL/GenBank/DDBJ databases">
        <authorList>
            <person name="Rat A."/>
        </authorList>
    </citation>
    <scope>NUCLEOTIDE SEQUENCE</scope>
    <source>
        <strain evidence="2">LMG 31228</strain>
    </source>
</reference>
<comment type="caution">
    <text evidence="2">The sequence shown here is derived from an EMBL/GenBank/DDBJ whole genome shotgun (WGS) entry which is preliminary data.</text>
</comment>
<evidence type="ECO:0000313" key="2">
    <source>
        <dbReference type="EMBL" id="MBR0680317.1"/>
    </source>
</evidence>
<feature type="domain" description="Lysozyme inhibitor LprI-like N-terminal" evidence="1">
    <location>
        <begin position="138"/>
        <end position="227"/>
    </location>
</feature>
<name>A0A9X9X9D1_9PROT</name>
<protein>
    <submittedName>
        <fullName evidence="2">DUF1311 domain-containing protein</fullName>
    </submittedName>
</protein>
<dbReference type="RefSeq" id="WP_211845843.1">
    <property type="nucleotide sequence ID" value="NZ_JAAEDL010000005.1"/>
</dbReference>
<evidence type="ECO:0000259" key="1">
    <source>
        <dbReference type="Pfam" id="PF07007"/>
    </source>
</evidence>
<sequence>MPQQNWLSIPFLDVVTQSNWWWVAAGIGYAVLRVAEYIGKRLIEGKPEAEHVDHLMRWADLQKKLDDGKMNLDDLKKLRMQALGKKIEGAAVVAEQYASTANRLLTKAGELFPRSEKSGDRNENSSEWRSDFLRKKISNSMSQQEMNAVSWELFLDANRELSNLMLQIKAEASKEEVKALLTAHEFWLKFREAEASREASVWEGGSIRPLMFNSAMEAITRERIAQLRWRNKNEVSEIIKINRRKTPVNIIEHIIVGVPRERVEQLLGVPYLIVGDCMYYNYEDTQVEVRLRSGVVEAVTIALCHGHKFFGTSSTGLTDIPLGQLTLADLLKADPGLSIQYNFSVRTKEVFVRPRIGPPGAWTEYCFGALVVFSGAGRLQETDFEWNHATESLSTHPRDVLINYMAIPGPGDGPPAFAWFIN</sequence>
<proteinExistence type="predicted"/>
<organism evidence="2 3">
    <name type="scientific">Neoroseomonas eburnea</name>
    <dbReference type="NCBI Taxonomy" id="1346889"/>
    <lineage>
        <taxon>Bacteria</taxon>
        <taxon>Pseudomonadati</taxon>
        <taxon>Pseudomonadota</taxon>
        <taxon>Alphaproteobacteria</taxon>
        <taxon>Acetobacterales</taxon>
        <taxon>Acetobacteraceae</taxon>
        <taxon>Neoroseomonas</taxon>
    </lineage>
</organism>
<dbReference type="Gene3D" id="1.20.1270.180">
    <property type="match status" value="1"/>
</dbReference>
<evidence type="ECO:0000313" key="3">
    <source>
        <dbReference type="Proteomes" id="UP001138709"/>
    </source>
</evidence>
<dbReference type="Pfam" id="PF07007">
    <property type="entry name" value="LprI"/>
    <property type="match status" value="1"/>
</dbReference>
<dbReference type="Proteomes" id="UP001138709">
    <property type="component" value="Unassembled WGS sequence"/>
</dbReference>
<dbReference type="EMBL" id="JAAEDL010000005">
    <property type="protein sequence ID" value="MBR0680317.1"/>
    <property type="molecule type" value="Genomic_DNA"/>
</dbReference>
<accession>A0A9X9X9D1</accession>
<dbReference type="AlphaFoldDB" id="A0A9X9X9D1"/>